<evidence type="ECO:0000313" key="9">
    <source>
        <dbReference type="Proteomes" id="UP000248606"/>
    </source>
</evidence>
<keyword evidence="5 6" id="KW-0067">ATP-binding</keyword>
<comment type="caution">
    <text evidence="6">Lacks conserved residue(s) required for the propagation of feature annotation.</text>
</comment>
<accession>A0A2W5ICK9</accession>
<dbReference type="RefSeq" id="WP_303678762.1">
    <property type="nucleotide sequence ID" value="NZ_JAPJOB010000003.1"/>
</dbReference>
<dbReference type="PRINTS" id="PR00471">
    <property type="entry name" value="ACETATEKNASE"/>
</dbReference>
<evidence type="ECO:0000256" key="2">
    <source>
        <dbReference type="ARBA" id="ARBA00022679"/>
    </source>
</evidence>
<dbReference type="InterPro" id="IPR043129">
    <property type="entry name" value="ATPase_NBD"/>
</dbReference>
<evidence type="ECO:0000256" key="5">
    <source>
        <dbReference type="ARBA" id="ARBA00022840"/>
    </source>
</evidence>
<dbReference type="InterPro" id="IPR000890">
    <property type="entry name" value="Aliphatic_acid_kin_short-chain"/>
</dbReference>
<dbReference type="UniPathway" id="UPA00340">
    <property type="reaction ID" value="UER00458"/>
</dbReference>
<dbReference type="GO" id="GO:0005524">
    <property type="term" value="F:ATP binding"/>
    <property type="evidence" value="ECO:0007669"/>
    <property type="project" value="UniProtKB-KW"/>
</dbReference>
<comment type="caution">
    <text evidence="8">The sequence shown here is derived from an EMBL/GenBank/DDBJ whole genome shotgun (WGS) entry which is preliminary data.</text>
</comment>
<dbReference type="GO" id="GO:0000287">
    <property type="term" value="F:magnesium ion binding"/>
    <property type="evidence" value="ECO:0007669"/>
    <property type="project" value="UniProtKB-UniRule"/>
</dbReference>
<sequence length="398" mass="43432">MSTVFVINSGSSSIKYQLINPALEGKDAVVASGMVDQIGLQQGKYSIKHDGEKIEHQAEIPDHAVGLQLVIDLFNEVGLNLDEQDVVAVGHRVVQGGNLFREPVKIDDTVIEQIASLSPLAPLHNPAHVLGMKVARDLLPDIPHVAVFDTAFFADLPDASRIYPIPQDIAEKYAVRRYGAHGTSHQYVSQQVPRLLDRDPATLRQIIFHLGNGASASAIRGGKPIDTSMGLTPLEGLVMGTRCGDIDASVVFHLMRQGGYTVDEMDTMFNRESGVKAMIGSSDMRDLDDLMAAHDPVGQRCWDVYVHRVKRYLGAYMAELGGLDVIVFTAGIGEKSPEMRFSCLEGLEELGIEVDEKANNHRMSTPTIISTPTSKVTVMVVPTNEELAISRHALQFAK</sequence>
<evidence type="ECO:0000256" key="4">
    <source>
        <dbReference type="ARBA" id="ARBA00022777"/>
    </source>
</evidence>
<dbReference type="GO" id="GO:0006085">
    <property type="term" value="P:acetyl-CoA biosynthetic process"/>
    <property type="evidence" value="ECO:0007669"/>
    <property type="project" value="UniProtKB-UniRule"/>
</dbReference>
<dbReference type="Pfam" id="PF00871">
    <property type="entry name" value="Acetate_kinase"/>
    <property type="match status" value="1"/>
</dbReference>
<dbReference type="EC" id="2.7.2.1" evidence="6"/>
<feature type="binding site" evidence="6">
    <location>
        <begin position="209"/>
        <end position="213"/>
    </location>
    <ligand>
        <name>ATP</name>
        <dbReference type="ChEBI" id="CHEBI:30616"/>
    </ligand>
</feature>
<dbReference type="SUPFAM" id="SSF53067">
    <property type="entry name" value="Actin-like ATPase domain"/>
    <property type="match status" value="2"/>
</dbReference>
<organism evidence="8 9">
    <name type="scientific">Lawsonella clevelandensis</name>
    <dbReference type="NCBI Taxonomy" id="1528099"/>
    <lineage>
        <taxon>Bacteria</taxon>
        <taxon>Bacillati</taxon>
        <taxon>Actinomycetota</taxon>
        <taxon>Actinomycetes</taxon>
        <taxon>Mycobacteriales</taxon>
        <taxon>Lawsonellaceae</taxon>
        <taxon>Lawsonella</taxon>
    </lineage>
</organism>
<dbReference type="GO" id="GO:0006083">
    <property type="term" value="P:acetate metabolic process"/>
    <property type="evidence" value="ECO:0007669"/>
    <property type="project" value="TreeGrafter"/>
</dbReference>
<dbReference type="PIRSF" id="PIRSF000722">
    <property type="entry name" value="Acetate_prop_kin"/>
    <property type="match status" value="1"/>
</dbReference>
<dbReference type="PROSITE" id="PS01076">
    <property type="entry name" value="ACETATE_KINASE_2"/>
    <property type="match status" value="1"/>
</dbReference>
<comment type="function">
    <text evidence="6">Catalyzes the formation of acetyl phosphate from acetate and ATP. Can also catalyze the reverse reaction.</text>
</comment>
<feature type="binding site" evidence="6">
    <location>
        <begin position="283"/>
        <end position="285"/>
    </location>
    <ligand>
        <name>ATP</name>
        <dbReference type="ChEBI" id="CHEBI:30616"/>
    </ligand>
</feature>
<name>A0A2W5ICK9_9ACTN</name>
<comment type="catalytic activity">
    <reaction evidence="6">
        <text>acetate + ATP = acetyl phosphate + ADP</text>
        <dbReference type="Rhea" id="RHEA:11352"/>
        <dbReference type="ChEBI" id="CHEBI:22191"/>
        <dbReference type="ChEBI" id="CHEBI:30089"/>
        <dbReference type="ChEBI" id="CHEBI:30616"/>
        <dbReference type="ChEBI" id="CHEBI:456216"/>
        <dbReference type="EC" id="2.7.2.1"/>
    </reaction>
</comment>
<comment type="cofactor">
    <cofactor evidence="6">
        <name>Mg(2+)</name>
        <dbReference type="ChEBI" id="CHEBI:18420"/>
    </cofactor>
    <cofactor evidence="6">
        <name>Mn(2+)</name>
        <dbReference type="ChEBI" id="CHEBI:29035"/>
    </cofactor>
    <text evidence="6">Mg(2+). Can also accept Mn(2+).</text>
</comment>
<feature type="binding site" evidence="6">
    <location>
        <position position="92"/>
    </location>
    <ligand>
        <name>substrate</name>
    </ligand>
</feature>
<dbReference type="NCBIfam" id="TIGR00016">
    <property type="entry name" value="ackA"/>
    <property type="match status" value="1"/>
</dbReference>
<evidence type="ECO:0000313" key="8">
    <source>
        <dbReference type="EMBL" id="PZP89098.1"/>
    </source>
</evidence>
<feature type="binding site" evidence="6">
    <location>
        <position position="385"/>
    </location>
    <ligand>
        <name>Mg(2+)</name>
        <dbReference type="ChEBI" id="CHEBI:18420"/>
    </ligand>
</feature>
<keyword evidence="6" id="KW-0963">Cytoplasm</keyword>
<keyword evidence="6" id="KW-0479">Metal-binding</keyword>
<keyword evidence="6" id="KW-0460">Magnesium</keyword>
<comment type="subcellular location">
    <subcellularLocation>
        <location evidence="6">Cytoplasm</location>
    </subcellularLocation>
</comment>
<dbReference type="CDD" id="cd24010">
    <property type="entry name" value="ASKHA_NBD_AcK_PK"/>
    <property type="match status" value="1"/>
</dbReference>
<dbReference type="GO" id="GO:0005737">
    <property type="term" value="C:cytoplasm"/>
    <property type="evidence" value="ECO:0007669"/>
    <property type="project" value="UniProtKB-SubCell"/>
</dbReference>
<dbReference type="PANTHER" id="PTHR21060:SF15">
    <property type="entry name" value="ACETATE KINASE-RELATED"/>
    <property type="match status" value="1"/>
</dbReference>
<dbReference type="AlphaFoldDB" id="A0A2W5ICK9"/>
<dbReference type="InterPro" id="IPR004372">
    <property type="entry name" value="Ac/propionate_kinase"/>
</dbReference>
<feature type="site" description="Transition state stabilizer" evidence="6">
    <location>
        <position position="242"/>
    </location>
</feature>
<dbReference type="PANTHER" id="PTHR21060">
    <property type="entry name" value="ACETATE KINASE"/>
    <property type="match status" value="1"/>
</dbReference>
<comment type="similarity">
    <text evidence="1 6 7">Belongs to the acetokinase family.</text>
</comment>
<evidence type="ECO:0000256" key="1">
    <source>
        <dbReference type="ARBA" id="ARBA00008748"/>
    </source>
</evidence>
<dbReference type="Gene3D" id="3.30.420.40">
    <property type="match status" value="2"/>
</dbReference>
<feature type="site" description="Transition state stabilizer" evidence="6">
    <location>
        <position position="181"/>
    </location>
</feature>
<evidence type="ECO:0000256" key="6">
    <source>
        <dbReference type="HAMAP-Rule" id="MF_00020"/>
    </source>
</evidence>
<gene>
    <name evidence="6" type="primary">ackA</name>
    <name evidence="8" type="ORF">DI579_04190</name>
</gene>
<dbReference type="Proteomes" id="UP000248606">
    <property type="component" value="Unassembled WGS sequence"/>
</dbReference>
<feature type="active site" description="Proton donor/acceptor" evidence="6">
    <location>
        <position position="149"/>
    </location>
</feature>
<keyword evidence="4 6" id="KW-0418">Kinase</keyword>
<dbReference type="InterPro" id="IPR023865">
    <property type="entry name" value="Aliphatic_acid_kinase_CS"/>
</dbReference>
<evidence type="ECO:0000256" key="3">
    <source>
        <dbReference type="ARBA" id="ARBA00022741"/>
    </source>
</evidence>
<feature type="binding site" evidence="6">
    <location>
        <position position="15"/>
    </location>
    <ligand>
        <name>ATP</name>
        <dbReference type="ChEBI" id="CHEBI:30616"/>
    </ligand>
</feature>
<evidence type="ECO:0000256" key="7">
    <source>
        <dbReference type="RuleBase" id="RU003835"/>
    </source>
</evidence>
<dbReference type="GO" id="GO:0008776">
    <property type="term" value="F:acetate kinase activity"/>
    <property type="evidence" value="ECO:0007669"/>
    <property type="project" value="UniProtKB-UniRule"/>
</dbReference>
<comment type="subunit">
    <text evidence="6">Homodimer.</text>
</comment>
<keyword evidence="2 6" id="KW-0808">Transferase</keyword>
<proteinExistence type="inferred from homology"/>
<comment type="pathway">
    <text evidence="6">Metabolic intermediate biosynthesis; acetyl-CoA biosynthesis; acetyl-CoA from acetate: step 1/2.</text>
</comment>
<dbReference type="EMBL" id="QFOZ01000004">
    <property type="protein sequence ID" value="PZP89098.1"/>
    <property type="molecule type" value="Genomic_DNA"/>
</dbReference>
<reference evidence="8 9" key="1">
    <citation type="submission" date="2017-08" db="EMBL/GenBank/DDBJ databases">
        <title>Infants hospitalized years apart are colonized by the same room-sourced microbial strains.</title>
        <authorList>
            <person name="Brooks B."/>
            <person name="Olm M.R."/>
            <person name="Firek B.A."/>
            <person name="Baker R."/>
            <person name="Thomas B.C."/>
            <person name="Morowitz M.J."/>
            <person name="Banfield J.F."/>
        </authorList>
    </citation>
    <scope>NUCLEOTIDE SEQUENCE [LARGE SCALE GENOMIC DNA]</scope>
    <source>
        <strain evidence="8">S2_006_000_R1_57</strain>
    </source>
</reference>
<protein>
    <recommendedName>
        <fullName evidence="6">Acetate kinase</fullName>
        <ecNumber evidence="6">2.7.2.1</ecNumber>
    </recommendedName>
    <alternativeName>
        <fullName evidence="6">Acetokinase</fullName>
    </alternativeName>
</protein>
<dbReference type="HAMAP" id="MF_00020">
    <property type="entry name" value="Acetate_kinase"/>
    <property type="match status" value="1"/>
</dbReference>
<feature type="binding site" evidence="6">
    <location>
        <position position="8"/>
    </location>
    <ligand>
        <name>Mg(2+)</name>
        <dbReference type="ChEBI" id="CHEBI:18420"/>
    </ligand>
</feature>
<keyword evidence="3 6" id="KW-0547">Nucleotide-binding</keyword>